<evidence type="ECO:0000313" key="2">
    <source>
        <dbReference type="EMBL" id="VFK14594.1"/>
    </source>
</evidence>
<name>A0A450WC42_9GAMM</name>
<organism evidence="2">
    <name type="scientific">Candidatus Kentrum sp. LFY</name>
    <dbReference type="NCBI Taxonomy" id="2126342"/>
    <lineage>
        <taxon>Bacteria</taxon>
        <taxon>Pseudomonadati</taxon>
        <taxon>Pseudomonadota</taxon>
        <taxon>Gammaproteobacteria</taxon>
        <taxon>Candidatus Kentrum</taxon>
    </lineage>
</organism>
<protein>
    <recommendedName>
        <fullName evidence="3">Phage DNA packaging protein, Nu1 subunit of terminase</fullName>
    </recommendedName>
</protein>
<reference evidence="2" key="1">
    <citation type="submission" date="2019-02" db="EMBL/GenBank/DDBJ databases">
        <authorList>
            <person name="Gruber-Vodicka R. H."/>
            <person name="Seah K. B. B."/>
        </authorList>
    </citation>
    <scope>NUCLEOTIDE SEQUENCE</scope>
    <source>
        <strain evidence="2">BECK_BY7</strain>
    </source>
</reference>
<dbReference type="AlphaFoldDB" id="A0A450WC42"/>
<evidence type="ECO:0008006" key="3">
    <source>
        <dbReference type="Google" id="ProtNLM"/>
    </source>
</evidence>
<dbReference type="EMBL" id="CAADFN010000009">
    <property type="protein sequence ID" value="VFK14594.1"/>
    <property type="molecule type" value="Genomic_DNA"/>
</dbReference>
<gene>
    <name evidence="2" type="ORF">BECKLFY1418C_GA0070996_100951</name>
</gene>
<accession>A0A450WC42</accession>
<sequence length="236" mass="25829">MSEGSGLLDADAAARYIDVSPKELESLARSGVIPRTNGKFHPLQLVRGYIAHIRTSEARKNEKPTQREIADHLEFADDRVVRAQLAKLGLKHGEVTLAEIRRAYILDLRAKASGRSEEQQLSLAKARALQAEADRRLKELELFERVGKLVPVEVLEPKLTAWAGTACSEVSNVVEHIIVGIESRYGISIERTGIARRLESTFVVIGRSPLDDDGDAGAGWPSLETTSEGADAQVVN</sequence>
<feature type="region of interest" description="Disordered" evidence="1">
    <location>
        <begin position="214"/>
        <end position="236"/>
    </location>
</feature>
<proteinExistence type="predicted"/>
<evidence type="ECO:0000256" key="1">
    <source>
        <dbReference type="SAM" id="MobiDB-lite"/>
    </source>
</evidence>